<evidence type="ECO:0000313" key="2">
    <source>
        <dbReference type="Proteomes" id="UP000054359"/>
    </source>
</evidence>
<keyword evidence="2" id="KW-1185">Reference proteome</keyword>
<feature type="non-terminal residue" evidence="1">
    <location>
        <position position="56"/>
    </location>
</feature>
<name>A0A087USL1_STEMI</name>
<protein>
    <submittedName>
        <fullName evidence="1">Uncharacterized protein</fullName>
    </submittedName>
</protein>
<gene>
    <name evidence="1" type="ORF">X975_06904</name>
</gene>
<organism evidence="1 2">
    <name type="scientific">Stegodyphus mimosarum</name>
    <name type="common">African social velvet spider</name>
    <dbReference type="NCBI Taxonomy" id="407821"/>
    <lineage>
        <taxon>Eukaryota</taxon>
        <taxon>Metazoa</taxon>
        <taxon>Ecdysozoa</taxon>
        <taxon>Arthropoda</taxon>
        <taxon>Chelicerata</taxon>
        <taxon>Arachnida</taxon>
        <taxon>Araneae</taxon>
        <taxon>Araneomorphae</taxon>
        <taxon>Entelegynae</taxon>
        <taxon>Eresoidea</taxon>
        <taxon>Eresidae</taxon>
        <taxon>Stegodyphus</taxon>
    </lineage>
</organism>
<dbReference type="AlphaFoldDB" id="A0A087USL1"/>
<accession>A0A087USL1</accession>
<dbReference type="Proteomes" id="UP000054359">
    <property type="component" value="Unassembled WGS sequence"/>
</dbReference>
<dbReference type="EMBL" id="KK121375">
    <property type="protein sequence ID" value="KFM80350.1"/>
    <property type="molecule type" value="Genomic_DNA"/>
</dbReference>
<sequence>MWISKDGSNVEFVDSNTGMKYSIKEARHNPEFMKRFKNDLVGILFFMASKDEQVIQ</sequence>
<proteinExistence type="predicted"/>
<evidence type="ECO:0000313" key="1">
    <source>
        <dbReference type="EMBL" id="KFM80350.1"/>
    </source>
</evidence>
<reference evidence="1 2" key="1">
    <citation type="submission" date="2013-11" db="EMBL/GenBank/DDBJ databases">
        <title>Genome sequencing of Stegodyphus mimosarum.</title>
        <authorList>
            <person name="Bechsgaard J."/>
        </authorList>
    </citation>
    <scope>NUCLEOTIDE SEQUENCE [LARGE SCALE GENOMIC DNA]</scope>
</reference>